<protein>
    <recommendedName>
        <fullName evidence="6">Adenosylcobinamide-GDP ribazoletransferase</fullName>
        <ecNumber evidence="5">2.7.8.26</ecNumber>
    </recommendedName>
    <alternativeName>
        <fullName evidence="16">Cobalamin synthase</fullName>
    </alternativeName>
    <alternativeName>
        <fullName evidence="15">Cobalamin-5'-phosphate synthase</fullName>
    </alternativeName>
</protein>
<dbReference type="Pfam" id="PF02654">
    <property type="entry name" value="CobS"/>
    <property type="match status" value="1"/>
</dbReference>
<evidence type="ECO:0000256" key="16">
    <source>
        <dbReference type="ARBA" id="ARBA00032853"/>
    </source>
</evidence>
<reference evidence="20" key="1">
    <citation type="submission" date="2017-09" db="EMBL/GenBank/DDBJ databases">
        <authorList>
            <person name="Campbell M.A."/>
            <person name="Lukasik P."/>
            <person name="Simon C."/>
            <person name="McCutcheon J.P."/>
        </authorList>
    </citation>
    <scope>NUCLEOTIDE SEQUENCE [LARGE SCALE GENOMIC DNA]</scope>
    <source>
        <strain evidence="20">ALECUR</strain>
    </source>
</reference>
<keyword evidence="8" id="KW-0169">Cobalamin biosynthesis</keyword>
<comment type="subcellular location">
    <subcellularLocation>
        <location evidence="2">Cell membrane</location>
        <topology evidence="2">Multi-pass membrane protein</topology>
    </subcellularLocation>
</comment>
<organism evidence="20 21">
    <name type="scientific">Candidatus Hodgkinia cicadicola</name>
    <dbReference type="NCBI Taxonomy" id="573658"/>
    <lineage>
        <taxon>Bacteria</taxon>
        <taxon>Pseudomonadati</taxon>
        <taxon>Pseudomonadota</taxon>
        <taxon>Alphaproteobacteria</taxon>
        <taxon>Hyphomicrobiales</taxon>
        <taxon>Candidatus Hodgkinia</taxon>
    </lineage>
</organism>
<evidence type="ECO:0000256" key="19">
    <source>
        <dbReference type="SAM" id="Phobius"/>
    </source>
</evidence>
<evidence type="ECO:0000256" key="10">
    <source>
        <dbReference type="ARBA" id="ARBA00022692"/>
    </source>
</evidence>
<comment type="caution">
    <text evidence="20">The sequence shown here is derived from an EMBL/GenBank/DDBJ whole genome shotgun (WGS) entry which is preliminary data.</text>
</comment>
<feature type="transmembrane region" description="Helical" evidence="19">
    <location>
        <begin position="31"/>
        <end position="54"/>
    </location>
</feature>
<evidence type="ECO:0000256" key="12">
    <source>
        <dbReference type="ARBA" id="ARBA00022989"/>
    </source>
</evidence>
<evidence type="ECO:0000256" key="6">
    <source>
        <dbReference type="ARBA" id="ARBA00015850"/>
    </source>
</evidence>
<evidence type="ECO:0000256" key="17">
    <source>
        <dbReference type="ARBA" id="ARBA00048623"/>
    </source>
</evidence>
<evidence type="ECO:0000256" key="18">
    <source>
        <dbReference type="ARBA" id="ARBA00049504"/>
    </source>
</evidence>
<dbReference type="InterPro" id="IPR003805">
    <property type="entry name" value="CobS"/>
</dbReference>
<evidence type="ECO:0000256" key="2">
    <source>
        <dbReference type="ARBA" id="ARBA00004651"/>
    </source>
</evidence>
<gene>
    <name evidence="20" type="primary">cobS</name>
    <name evidence="20" type="ORF">alecur_15</name>
</gene>
<dbReference type="PANTHER" id="PTHR34148">
    <property type="entry name" value="ADENOSYLCOBINAMIDE-GDP RIBAZOLETRANSFERASE"/>
    <property type="match status" value="1"/>
</dbReference>
<keyword evidence="7" id="KW-1003">Cell membrane</keyword>
<feature type="transmembrane region" description="Helical" evidence="19">
    <location>
        <begin position="169"/>
        <end position="202"/>
    </location>
</feature>
<keyword evidence="10 19" id="KW-0812">Transmembrane</keyword>
<evidence type="ECO:0000313" key="21">
    <source>
        <dbReference type="Proteomes" id="UP000229529"/>
    </source>
</evidence>
<keyword evidence="13 19" id="KW-0472">Membrane</keyword>
<comment type="function">
    <text evidence="14">Joins adenosylcobinamide-GDP and alpha-ribazole to generate adenosylcobalamin (Ado-cobalamin). Also synthesizes adenosylcobalamin 5'-phosphate from adenosylcobinamide-GDP and alpha-ribazole 5'-phosphate.</text>
</comment>
<evidence type="ECO:0000256" key="7">
    <source>
        <dbReference type="ARBA" id="ARBA00022475"/>
    </source>
</evidence>
<evidence type="ECO:0000256" key="11">
    <source>
        <dbReference type="ARBA" id="ARBA00022842"/>
    </source>
</evidence>
<sequence>MLTLLAKLSNKISNCLMLISNLRLNNTPTTLSIQAMFMSTVIIQAICGLTFLWATNKLGVVIYLILRGLLTNWIHEDALSDCFDSNVKHNIKTRLNLLKIPTIGTYGTSILTSTILLEYTLLSRINPNKLPMVCTICSSIGYFSMMYHWHTTPHAYNSKYYQPISPTLFTWLLLLLIISLIRLGFIQTILLSLTNLSLVLVFNLWSLHKFGGHTGNTIGAVKKLSELLSLISMTS</sequence>
<dbReference type="EMBL" id="NXGS01000006">
    <property type="protein sequence ID" value="PIM96593.1"/>
    <property type="molecule type" value="Genomic_DNA"/>
</dbReference>
<accession>A0ABX4MHL3</accession>
<evidence type="ECO:0000256" key="14">
    <source>
        <dbReference type="ARBA" id="ARBA00025228"/>
    </source>
</evidence>
<feature type="transmembrane region" description="Helical" evidence="19">
    <location>
        <begin position="130"/>
        <end position="149"/>
    </location>
</feature>
<comment type="pathway">
    <text evidence="3">Cofactor biosynthesis; adenosylcobalamin biosynthesis; adenosylcobalamin from cob(II)yrinate a,c-diamide: step 7/7.</text>
</comment>
<dbReference type="PANTHER" id="PTHR34148:SF1">
    <property type="entry name" value="ADENOSYLCOBINAMIDE-GDP RIBAZOLETRANSFERASE"/>
    <property type="match status" value="1"/>
</dbReference>
<evidence type="ECO:0000313" key="20">
    <source>
        <dbReference type="EMBL" id="PIM96593.1"/>
    </source>
</evidence>
<keyword evidence="11" id="KW-0460">Magnesium</keyword>
<dbReference type="Proteomes" id="UP000229529">
    <property type="component" value="Unassembled WGS sequence"/>
</dbReference>
<comment type="catalytic activity">
    <reaction evidence="18">
        <text>alpha-ribazole 5'-phosphate + adenosylcob(III)inamide-GDP = adenosylcob(III)alamin 5'-phosphate + GMP + H(+)</text>
        <dbReference type="Rhea" id="RHEA:23560"/>
        <dbReference type="ChEBI" id="CHEBI:15378"/>
        <dbReference type="ChEBI" id="CHEBI:57918"/>
        <dbReference type="ChEBI" id="CHEBI:58115"/>
        <dbReference type="ChEBI" id="CHEBI:60487"/>
        <dbReference type="ChEBI" id="CHEBI:60493"/>
        <dbReference type="EC" id="2.7.8.26"/>
    </reaction>
</comment>
<evidence type="ECO:0000256" key="5">
    <source>
        <dbReference type="ARBA" id="ARBA00013200"/>
    </source>
</evidence>
<evidence type="ECO:0000256" key="4">
    <source>
        <dbReference type="ARBA" id="ARBA00010561"/>
    </source>
</evidence>
<dbReference type="EC" id="2.7.8.26" evidence="5"/>
<keyword evidence="21" id="KW-1185">Reference proteome</keyword>
<proteinExistence type="inferred from homology"/>
<evidence type="ECO:0000256" key="8">
    <source>
        <dbReference type="ARBA" id="ARBA00022573"/>
    </source>
</evidence>
<evidence type="ECO:0000256" key="3">
    <source>
        <dbReference type="ARBA" id="ARBA00004663"/>
    </source>
</evidence>
<evidence type="ECO:0000256" key="15">
    <source>
        <dbReference type="ARBA" id="ARBA00032605"/>
    </source>
</evidence>
<keyword evidence="9" id="KW-0808">Transferase</keyword>
<comment type="similarity">
    <text evidence="4">Belongs to the CobS family.</text>
</comment>
<evidence type="ECO:0000256" key="9">
    <source>
        <dbReference type="ARBA" id="ARBA00022679"/>
    </source>
</evidence>
<keyword evidence="12 19" id="KW-1133">Transmembrane helix</keyword>
<comment type="catalytic activity">
    <reaction evidence="17">
        <text>alpha-ribazole + adenosylcob(III)inamide-GDP = adenosylcob(III)alamin + GMP + H(+)</text>
        <dbReference type="Rhea" id="RHEA:16049"/>
        <dbReference type="ChEBI" id="CHEBI:10329"/>
        <dbReference type="ChEBI" id="CHEBI:15378"/>
        <dbReference type="ChEBI" id="CHEBI:18408"/>
        <dbReference type="ChEBI" id="CHEBI:58115"/>
        <dbReference type="ChEBI" id="CHEBI:60487"/>
        <dbReference type="EC" id="2.7.8.26"/>
    </reaction>
</comment>
<evidence type="ECO:0000256" key="1">
    <source>
        <dbReference type="ARBA" id="ARBA00001946"/>
    </source>
</evidence>
<comment type="cofactor">
    <cofactor evidence="1">
        <name>Mg(2+)</name>
        <dbReference type="ChEBI" id="CHEBI:18420"/>
    </cofactor>
</comment>
<name>A0ABX4MHL3_9HYPH</name>
<evidence type="ECO:0000256" key="13">
    <source>
        <dbReference type="ARBA" id="ARBA00023136"/>
    </source>
</evidence>